<sequence>MSLPSLPFASMSTKLRFVAPPSRASSGKIWLLDEKQLDDFAILDTTTSTNTQTERFHTQMLLDLDPYETSSYDKQSDMDDDDGALRAGTALRFFSLEAFALLSQYAGVGILFNTLPALAYPVFQNYLHMQGYQVSSYTALINLGWSFKIFFGILSDCFPIFGLQRRPYIILGWTICAACCAVMALTPFAKPYYGAAFLARLPLANISKSDQDAYMNLDAPSSSGLFIVLSMVASLGYVMAVTACDAMAVQYAQREALSHRGRMQTTMYFVRDFSGMVPQILVGFCMNDYTYGGSFDWAISPNTVYAILVLPCAVCITTATFWMVEDKVLVLHFRQYLKNLWDLLQLRVMWQFCAFQLLNQACIAFDTTVSSPLASTLLHVQPVADQAFVVIGIFLYTATMFSIGKFALNWDWHRTVILHTVLLVALDASFKLPTVWGLITNEYVYLAGRTCLQLPTAFLFLFTTYCIVEVADVGNEGAVYALVTTCANVAVPVATFLFKTVDAFFDVELNDIQRNDTAVRWQMTYCYLIAYAFKLASLVWLVLLPRQKAHVQILKRSGGTSRIMGLVLVLVVAFCLLAVVVTNLLAIFPTTSCLRIAGGPGCAVSP</sequence>
<keyword evidence="6 7" id="KW-0472">Membrane</keyword>
<feature type="transmembrane region" description="Helical" evidence="7">
    <location>
        <begin position="479"/>
        <end position="501"/>
    </location>
</feature>
<feature type="transmembrane region" description="Helical" evidence="7">
    <location>
        <begin position="386"/>
        <end position="404"/>
    </location>
</feature>
<dbReference type="VEuPathDB" id="FungiDB:SDRG_03883"/>
<dbReference type="OrthoDB" id="70542at2759"/>
<evidence type="ECO:0000256" key="4">
    <source>
        <dbReference type="ARBA" id="ARBA00022692"/>
    </source>
</evidence>
<dbReference type="InterPro" id="IPR036259">
    <property type="entry name" value="MFS_trans_sf"/>
</dbReference>
<evidence type="ECO:0000256" key="7">
    <source>
        <dbReference type="SAM" id="Phobius"/>
    </source>
</evidence>
<dbReference type="Pfam" id="PF03092">
    <property type="entry name" value="BT1"/>
    <property type="match status" value="1"/>
</dbReference>
<evidence type="ECO:0000313" key="8">
    <source>
        <dbReference type="EMBL" id="EQC38925.1"/>
    </source>
</evidence>
<reference evidence="8 9" key="1">
    <citation type="submission" date="2012-04" db="EMBL/GenBank/DDBJ databases">
        <title>The Genome Sequence of Saprolegnia declina VS20.</title>
        <authorList>
            <consortium name="The Broad Institute Genome Sequencing Platform"/>
            <person name="Russ C."/>
            <person name="Nusbaum C."/>
            <person name="Tyler B."/>
            <person name="van West P."/>
            <person name="Dieguez-Uribeondo J."/>
            <person name="de Bruijn I."/>
            <person name="Tripathy S."/>
            <person name="Jiang R."/>
            <person name="Young S.K."/>
            <person name="Zeng Q."/>
            <person name="Gargeya S."/>
            <person name="Fitzgerald M."/>
            <person name="Haas B."/>
            <person name="Abouelleil A."/>
            <person name="Alvarado L."/>
            <person name="Arachchi H.M."/>
            <person name="Berlin A."/>
            <person name="Chapman S.B."/>
            <person name="Goldberg J."/>
            <person name="Griggs A."/>
            <person name="Gujja S."/>
            <person name="Hansen M."/>
            <person name="Howarth C."/>
            <person name="Imamovic A."/>
            <person name="Larimer J."/>
            <person name="McCowen C."/>
            <person name="Montmayeur A."/>
            <person name="Murphy C."/>
            <person name="Neiman D."/>
            <person name="Pearson M."/>
            <person name="Priest M."/>
            <person name="Roberts A."/>
            <person name="Saif S."/>
            <person name="Shea T."/>
            <person name="Sisk P."/>
            <person name="Sykes S."/>
            <person name="Wortman J."/>
            <person name="Nusbaum C."/>
            <person name="Birren B."/>
        </authorList>
    </citation>
    <scope>NUCLEOTIDE SEQUENCE [LARGE SCALE GENOMIC DNA]</scope>
    <source>
        <strain evidence="8 9">VS20</strain>
    </source>
</reference>
<name>T0QY09_SAPDV</name>
<gene>
    <name evidence="8" type="ORF">SDRG_03883</name>
</gene>
<feature type="transmembrane region" description="Helical" evidence="7">
    <location>
        <begin position="563"/>
        <end position="588"/>
    </location>
</feature>
<dbReference type="SUPFAM" id="SSF103473">
    <property type="entry name" value="MFS general substrate transporter"/>
    <property type="match status" value="1"/>
</dbReference>
<keyword evidence="5 7" id="KW-1133">Transmembrane helix</keyword>
<feature type="transmembrane region" description="Helical" evidence="7">
    <location>
        <begin position="416"/>
        <end position="439"/>
    </location>
</feature>
<dbReference type="PANTHER" id="PTHR31585:SF5">
    <property type="entry name" value="RNA-BINDING S4 DOMAIN-CONTAINING PROTEIN"/>
    <property type="match status" value="1"/>
</dbReference>
<evidence type="ECO:0000256" key="6">
    <source>
        <dbReference type="ARBA" id="ARBA00023136"/>
    </source>
</evidence>
<evidence type="ECO:0000256" key="2">
    <source>
        <dbReference type="ARBA" id="ARBA00007015"/>
    </source>
</evidence>
<dbReference type="Gene3D" id="1.20.1250.20">
    <property type="entry name" value="MFS general substrate transporter like domains"/>
    <property type="match status" value="1"/>
</dbReference>
<feature type="transmembrane region" description="Helical" evidence="7">
    <location>
        <begin position="303"/>
        <end position="324"/>
    </location>
</feature>
<keyword evidence="9" id="KW-1185">Reference proteome</keyword>
<organism evidence="8 9">
    <name type="scientific">Saprolegnia diclina (strain VS20)</name>
    <dbReference type="NCBI Taxonomy" id="1156394"/>
    <lineage>
        <taxon>Eukaryota</taxon>
        <taxon>Sar</taxon>
        <taxon>Stramenopiles</taxon>
        <taxon>Oomycota</taxon>
        <taxon>Saprolegniomycetes</taxon>
        <taxon>Saprolegniales</taxon>
        <taxon>Saprolegniaceae</taxon>
        <taxon>Saprolegnia</taxon>
    </lineage>
</organism>
<dbReference type="GO" id="GO:0016020">
    <property type="term" value="C:membrane"/>
    <property type="evidence" value="ECO:0007669"/>
    <property type="project" value="UniProtKB-SubCell"/>
</dbReference>
<dbReference type="EMBL" id="JH767140">
    <property type="protein sequence ID" value="EQC38925.1"/>
    <property type="molecule type" value="Genomic_DNA"/>
</dbReference>
<evidence type="ECO:0000313" key="9">
    <source>
        <dbReference type="Proteomes" id="UP000030762"/>
    </source>
</evidence>
<evidence type="ECO:0000256" key="1">
    <source>
        <dbReference type="ARBA" id="ARBA00004141"/>
    </source>
</evidence>
<comment type="similarity">
    <text evidence="2">Belongs to the major facilitator superfamily. Folate-biopterin transporter (TC 2.A.71) family.</text>
</comment>
<proteinExistence type="inferred from homology"/>
<dbReference type="Proteomes" id="UP000030762">
    <property type="component" value="Unassembled WGS sequence"/>
</dbReference>
<protein>
    <recommendedName>
        <fullName evidence="10">Transmembrane protein</fullName>
    </recommendedName>
</protein>
<dbReference type="OMA" id="INLGWSF"/>
<evidence type="ECO:0008006" key="10">
    <source>
        <dbReference type="Google" id="ProtNLM"/>
    </source>
</evidence>
<evidence type="ECO:0000256" key="5">
    <source>
        <dbReference type="ARBA" id="ARBA00022989"/>
    </source>
</evidence>
<keyword evidence="3" id="KW-0813">Transport</keyword>
<keyword evidence="4 7" id="KW-0812">Transmembrane</keyword>
<dbReference type="AlphaFoldDB" id="T0QY09"/>
<dbReference type="InParanoid" id="T0QY09"/>
<dbReference type="RefSeq" id="XP_008607749.1">
    <property type="nucleotide sequence ID" value="XM_008609527.1"/>
</dbReference>
<evidence type="ECO:0000256" key="3">
    <source>
        <dbReference type="ARBA" id="ARBA00022448"/>
    </source>
</evidence>
<dbReference type="InterPro" id="IPR039309">
    <property type="entry name" value="BT1"/>
</dbReference>
<dbReference type="PANTHER" id="PTHR31585">
    <property type="entry name" value="FOLATE-BIOPTERIN TRANSPORTER 1, CHLOROPLASTIC"/>
    <property type="match status" value="1"/>
</dbReference>
<feature type="transmembrane region" description="Helical" evidence="7">
    <location>
        <begin position="445"/>
        <end position="467"/>
    </location>
</feature>
<dbReference type="GeneID" id="19944610"/>
<accession>T0QY09</accession>
<feature type="transmembrane region" description="Helical" evidence="7">
    <location>
        <begin position="99"/>
        <end position="123"/>
    </location>
</feature>
<feature type="transmembrane region" description="Helical" evidence="7">
    <location>
        <begin position="168"/>
        <end position="189"/>
    </location>
</feature>
<feature type="transmembrane region" description="Helical" evidence="7">
    <location>
        <begin position="225"/>
        <end position="248"/>
    </location>
</feature>
<dbReference type="STRING" id="1156394.T0QY09"/>
<feature type="transmembrane region" description="Helical" evidence="7">
    <location>
        <begin position="521"/>
        <end position="543"/>
    </location>
</feature>
<comment type="subcellular location">
    <subcellularLocation>
        <location evidence="1">Membrane</location>
        <topology evidence="1">Multi-pass membrane protein</topology>
    </subcellularLocation>
</comment>